<dbReference type="InterPro" id="IPR000146">
    <property type="entry name" value="FBPase_class-1"/>
</dbReference>
<feature type="domain" description="Fructose-1-6-bisphosphatase class I N-terminal" evidence="4">
    <location>
        <begin position="7"/>
        <end position="109"/>
    </location>
</feature>
<dbReference type="Pfam" id="PF00316">
    <property type="entry name" value="FBPase"/>
    <property type="match status" value="1"/>
</dbReference>
<dbReference type="SUPFAM" id="SSF56655">
    <property type="entry name" value="Carbohydrate phosphatase"/>
    <property type="match status" value="1"/>
</dbReference>
<evidence type="ECO:0000256" key="1">
    <source>
        <dbReference type="ARBA" id="ARBA00005215"/>
    </source>
</evidence>
<dbReference type="Gene3D" id="3.30.540.10">
    <property type="entry name" value="Fructose-1,6-Bisphosphatase, subunit A, domain 1"/>
    <property type="match status" value="1"/>
</dbReference>
<dbReference type="GO" id="GO:0006094">
    <property type="term" value="P:gluconeogenesis"/>
    <property type="evidence" value="ECO:0007669"/>
    <property type="project" value="TreeGrafter"/>
</dbReference>
<dbReference type="GO" id="GO:0005986">
    <property type="term" value="P:sucrose biosynthetic process"/>
    <property type="evidence" value="ECO:0007669"/>
    <property type="project" value="TreeGrafter"/>
</dbReference>
<evidence type="ECO:0000256" key="3">
    <source>
        <dbReference type="ARBA" id="ARBA00022842"/>
    </source>
</evidence>
<keyword evidence="3" id="KW-0460">Magnesium</keyword>
<keyword evidence="2" id="KW-0479">Metal-binding</keyword>
<gene>
    <name evidence="5" type="ORF">Tci_042887</name>
</gene>
<dbReference type="PANTHER" id="PTHR11556">
    <property type="entry name" value="FRUCTOSE-1,6-BISPHOSPHATASE-RELATED"/>
    <property type="match status" value="1"/>
</dbReference>
<dbReference type="EMBL" id="BKCJ010006204">
    <property type="protein sequence ID" value="GEU70909.1"/>
    <property type="molecule type" value="Genomic_DNA"/>
</dbReference>
<dbReference type="InterPro" id="IPR033391">
    <property type="entry name" value="FBPase_N"/>
</dbReference>
<organism evidence="5">
    <name type="scientific">Tanacetum cinerariifolium</name>
    <name type="common">Dalmatian daisy</name>
    <name type="synonym">Chrysanthemum cinerariifolium</name>
    <dbReference type="NCBI Taxonomy" id="118510"/>
    <lineage>
        <taxon>Eukaryota</taxon>
        <taxon>Viridiplantae</taxon>
        <taxon>Streptophyta</taxon>
        <taxon>Embryophyta</taxon>
        <taxon>Tracheophyta</taxon>
        <taxon>Spermatophyta</taxon>
        <taxon>Magnoliopsida</taxon>
        <taxon>eudicotyledons</taxon>
        <taxon>Gunneridae</taxon>
        <taxon>Pentapetalae</taxon>
        <taxon>asterids</taxon>
        <taxon>campanulids</taxon>
        <taxon>Asterales</taxon>
        <taxon>Asteraceae</taxon>
        <taxon>Asteroideae</taxon>
        <taxon>Anthemideae</taxon>
        <taxon>Anthemidinae</taxon>
        <taxon>Tanacetum</taxon>
    </lineage>
</organism>
<reference evidence="5" key="1">
    <citation type="journal article" date="2019" name="Sci. Rep.">
        <title>Draft genome of Tanacetum cinerariifolium, the natural source of mosquito coil.</title>
        <authorList>
            <person name="Yamashiro T."/>
            <person name="Shiraishi A."/>
            <person name="Satake H."/>
            <person name="Nakayama K."/>
        </authorList>
    </citation>
    <scope>NUCLEOTIDE SEQUENCE</scope>
</reference>
<dbReference type="AlphaFoldDB" id="A0A6L2MBM8"/>
<dbReference type="GO" id="GO:0005829">
    <property type="term" value="C:cytosol"/>
    <property type="evidence" value="ECO:0007669"/>
    <property type="project" value="TreeGrafter"/>
</dbReference>
<proteinExistence type="predicted"/>
<evidence type="ECO:0000313" key="5">
    <source>
        <dbReference type="EMBL" id="GEU70909.1"/>
    </source>
</evidence>
<evidence type="ECO:0000259" key="4">
    <source>
        <dbReference type="Pfam" id="PF00316"/>
    </source>
</evidence>
<name>A0A6L2MBM8_TANCI</name>
<sequence length="204" mass="22649">MQHQVDARNVFFNCCGSSGRTRIIASEEEDVMVAVEESCSHSYIVVFDPLDGSSNIDAAVSIGLIFGIYSPHNEWLADIYFDSMLDSEEQKCIVSVCHPGSNHLAAGYCDMAKEHIHCVDGGSGEAASRAQILGCLYGQEIEHEETEIMLDALNDVLDDVKAEDETAEFTYQHAFFTSRDVKAIEELTWPSSKGTLLQMRKWIT</sequence>
<dbReference type="GO" id="GO:0042132">
    <property type="term" value="F:fructose 1,6-bisphosphate 1-phosphatase activity"/>
    <property type="evidence" value="ECO:0007669"/>
    <property type="project" value="TreeGrafter"/>
</dbReference>
<accession>A0A6L2MBM8</accession>
<protein>
    <submittedName>
        <fullName evidence="5">Fructose-1,6-bisphosphatase, chloroplastic</fullName>
    </submittedName>
</protein>
<comment type="caution">
    <text evidence="5">The sequence shown here is derived from an EMBL/GenBank/DDBJ whole genome shotgun (WGS) entry which is preliminary data.</text>
</comment>
<evidence type="ECO:0000256" key="2">
    <source>
        <dbReference type="ARBA" id="ARBA00022723"/>
    </source>
</evidence>
<dbReference type="PANTHER" id="PTHR11556:SF1">
    <property type="entry name" value="FRUCTOSE-BISPHOSPHATASE"/>
    <property type="match status" value="1"/>
</dbReference>
<dbReference type="GO" id="GO:0006002">
    <property type="term" value="P:fructose 6-phosphate metabolic process"/>
    <property type="evidence" value="ECO:0007669"/>
    <property type="project" value="TreeGrafter"/>
</dbReference>
<dbReference type="GO" id="GO:0046872">
    <property type="term" value="F:metal ion binding"/>
    <property type="evidence" value="ECO:0007669"/>
    <property type="project" value="UniProtKB-KW"/>
</dbReference>
<dbReference type="GO" id="GO:0030388">
    <property type="term" value="P:fructose 1,6-bisphosphate metabolic process"/>
    <property type="evidence" value="ECO:0007669"/>
    <property type="project" value="TreeGrafter"/>
</dbReference>
<comment type="pathway">
    <text evidence="1">Carbohydrate biosynthesis; Calvin cycle.</text>
</comment>
<dbReference type="GO" id="GO:0006000">
    <property type="term" value="P:fructose metabolic process"/>
    <property type="evidence" value="ECO:0007669"/>
    <property type="project" value="TreeGrafter"/>
</dbReference>